<protein>
    <recommendedName>
        <fullName evidence="2">EthD domain-containing protein</fullName>
    </recommendedName>
</protein>
<dbReference type="RefSeq" id="XP_015405452.1">
    <property type="nucleotide sequence ID" value="XM_015553231.1"/>
</dbReference>
<proteinExistence type="inferred from homology"/>
<evidence type="ECO:0000313" key="4">
    <source>
        <dbReference type="Proteomes" id="UP000037505"/>
    </source>
</evidence>
<organism evidence="3 4">
    <name type="scientific">Aspergillus nomiae NRRL (strain ATCC 15546 / NRRL 13137 / CBS 260.88 / M93)</name>
    <dbReference type="NCBI Taxonomy" id="1509407"/>
    <lineage>
        <taxon>Eukaryota</taxon>
        <taxon>Fungi</taxon>
        <taxon>Dikarya</taxon>
        <taxon>Ascomycota</taxon>
        <taxon>Pezizomycotina</taxon>
        <taxon>Eurotiomycetes</taxon>
        <taxon>Eurotiomycetidae</taxon>
        <taxon>Eurotiales</taxon>
        <taxon>Aspergillaceae</taxon>
        <taxon>Aspergillus</taxon>
        <taxon>Aspergillus subgen. Circumdati</taxon>
    </lineage>
</organism>
<dbReference type="STRING" id="1509407.A0A0L1IYF1"/>
<comment type="caution">
    <text evidence="3">The sequence shown here is derived from an EMBL/GenBank/DDBJ whole genome shotgun (WGS) entry which is preliminary data.</text>
</comment>
<evidence type="ECO:0000313" key="3">
    <source>
        <dbReference type="EMBL" id="KNG84529.1"/>
    </source>
</evidence>
<evidence type="ECO:0000256" key="1">
    <source>
        <dbReference type="ARBA" id="ARBA00005986"/>
    </source>
</evidence>
<evidence type="ECO:0000259" key="2">
    <source>
        <dbReference type="Pfam" id="PF07110"/>
    </source>
</evidence>
<dbReference type="Gene3D" id="3.30.70.100">
    <property type="match status" value="1"/>
</dbReference>
<dbReference type="AlphaFoldDB" id="A0A0L1IYF1"/>
<dbReference type="Proteomes" id="UP000037505">
    <property type="component" value="Unassembled WGS sequence"/>
</dbReference>
<dbReference type="OrthoDB" id="3183782at2759"/>
<dbReference type="Pfam" id="PF07110">
    <property type="entry name" value="EthD"/>
    <property type="match status" value="1"/>
</dbReference>
<comment type="similarity">
    <text evidence="1">Belongs to the tpcK family.</text>
</comment>
<name>A0A0L1IYF1_ASPN3</name>
<dbReference type="EMBL" id="JNOM01000202">
    <property type="protein sequence ID" value="KNG84529.1"/>
    <property type="molecule type" value="Genomic_DNA"/>
</dbReference>
<dbReference type="InterPro" id="IPR011008">
    <property type="entry name" value="Dimeric_a/b-barrel"/>
</dbReference>
<dbReference type="GO" id="GO:0016491">
    <property type="term" value="F:oxidoreductase activity"/>
    <property type="evidence" value="ECO:0007669"/>
    <property type="project" value="InterPro"/>
</dbReference>
<sequence>MAEPIQKRRLLRMTVAHYRQPHVSEEDFHCWVTEQHAARAAKLHAKNGIEGFSIYFAPKSFRDMTTQLNAQRGSPWVVRDYDAQVEFYFRDMETFYKGASDPEFQVLQAEEEPFISGIHAEISIGWVETYVSDGKVVNIGEDGKPEYPAFAQLSVAP</sequence>
<feature type="domain" description="EthD" evidence="2">
    <location>
        <begin position="20"/>
        <end position="116"/>
    </location>
</feature>
<gene>
    <name evidence="3" type="ORF">ANOM_007975</name>
</gene>
<dbReference type="SUPFAM" id="SSF54909">
    <property type="entry name" value="Dimeric alpha+beta barrel"/>
    <property type="match status" value="1"/>
</dbReference>
<keyword evidence="4" id="KW-1185">Reference proteome</keyword>
<dbReference type="InterPro" id="IPR009799">
    <property type="entry name" value="EthD_dom"/>
</dbReference>
<accession>A0A0L1IYF1</accession>
<dbReference type="GeneID" id="26809779"/>
<reference evidence="3 4" key="1">
    <citation type="submission" date="2014-06" db="EMBL/GenBank/DDBJ databases">
        <title>The Genome of the Aflatoxigenic Filamentous Fungus Aspergillus nomius.</title>
        <authorList>
            <person name="Moore M.G."/>
            <person name="Shannon B.M."/>
            <person name="Brian M.M."/>
        </authorList>
    </citation>
    <scope>NUCLEOTIDE SEQUENCE [LARGE SCALE GENOMIC DNA]</scope>
    <source>
        <strain evidence="3 4">NRRL 13137</strain>
    </source>
</reference>